<dbReference type="InterPro" id="IPR012162">
    <property type="entry name" value="PNPase"/>
</dbReference>
<dbReference type="PROSITE" id="PS50084">
    <property type="entry name" value="KH_TYPE_1"/>
    <property type="match status" value="1"/>
</dbReference>
<comment type="similarity">
    <text evidence="1">Belongs to the polyribonucleotide nucleotidyltransferase family.</text>
</comment>
<dbReference type="GO" id="GO:0005829">
    <property type="term" value="C:cytosol"/>
    <property type="evidence" value="ECO:0007669"/>
    <property type="project" value="TreeGrafter"/>
</dbReference>
<dbReference type="GO" id="GO:0003723">
    <property type="term" value="F:RNA binding"/>
    <property type="evidence" value="ECO:0007669"/>
    <property type="project" value="UniProtKB-UniRule"/>
</dbReference>
<dbReference type="InterPro" id="IPR027408">
    <property type="entry name" value="PNPase/RNase_PH_dom_sf"/>
</dbReference>
<evidence type="ECO:0000256" key="4">
    <source>
        <dbReference type="ARBA" id="ARBA00022695"/>
    </source>
</evidence>
<dbReference type="PANTHER" id="PTHR11252:SF0">
    <property type="entry name" value="POLYRIBONUCLEOTIDE NUCLEOTIDYLTRANSFERASE 1, MITOCHONDRIAL"/>
    <property type="match status" value="1"/>
</dbReference>
<evidence type="ECO:0000256" key="7">
    <source>
        <dbReference type="SAM" id="MobiDB-lite"/>
    </source>
</evidence>
<dbReference type="InterPro" id="IPR020568">
    <property type="entry name" value="Ribosomal_Su5_D2-typ_SF"/>
</dbReference>
<dbReference type="SUPFAM" id="SSF54211">
    <property type="entry name" value="Ribosomal protein S5 domain 2-like"/>
    <property type="match status" value="1"/>
</dbReference>
<organism evidence="9 10">
    <name type="scientific">Candidatus Colwellbacteria bacterium CG_4_9_14_0_2_um_filter_50_12</name>
    <dbReference type="NCBI Taxonomy" id="1974538"/>
    <lineage>
        <taxon>Bacteria</taxon>
        <taxon>Candidatus Colwelliibacteriota</taxon>
    </lineage>
</organism>
<dbReference type="Gene3D" id="3.30.230.70">
    <property type="entry name" value="GHMP Kinase, N-terminal domain"/>
    <property type="match status" value="1"/>
</dbReference>
<dbReference type="Pfam" id="PF00575">
    <property type="entry name" value="S1"/>
    <property type="match status" value="1"/>
</dbReference>
<dbReference type="FunFam" id="3.30.1370.10:FF:000001">
    <property type="entry name" value="Polyribonucleotide nucleotidyltransferase"/>
    <property type="match status" value="1"/>
</dbReference>
<dbReference type="SUPFAM" id="SSF55666">
    <property type="entry name" value="Ribonuclease PH domain 2-like"/>
    <property type="match status" value="1"/>
</dbReference>
<keyword evidence="3 9" id="KW-0808">Transferase</keyword>
<accession>A0A2M8G1M7</accession>
<dbReference type="SMART" id="SM00316">
    <property type="entry name" value="S1"/>
    <property type="match status" value="1"/>
</dbReference>
<proteinExistence type="inferred from homology"/>
<dbReference type="CDD" id="cd02393">
    <property type="entry name" value="KH-I_PNPase"/>
    <property type="match status" value="1"/>
</dbReference>
<dbReference type="EMBL" id="PFQX01000002">
    <property type="protein sequence ID" value="PJC65554.1"/>
    <property type="molecule type" value="Genomic_DNA"/>
</dbReference>
<reference evidence="10" key="1">
    <citation type="submission" date="2017-09" db="EMBL/GenBank/DDBJ databases">
        <title>Depth-based differentiation of microbial function through sediment-hosted aquifers and enrichment of novel symbionts in the deep terrestrial subsurface.</title>
        <authorList>
            <person name="Probst A.J."/>
            <person name="Ladd B."/>
            <person name="Jarett J.K."/>
            <person name="Geller-Mcgrath D.E."/>
            <person name="Sieber C.M.K."/>
            <person name="Emerson J.B."/>
            <person name="Anantharaman K."/>
            <person name="Thomas B.C."/>
            <person name="Malmstrom R."/>
            <person name="Stieglmeier M."/>
            <person name="Klingl A."/>
            <person name="Woyke T."/>
            <person name="Ryan C.M."/>
            <person name="Banfield J.F."/>
        </authorList>
    </citation>
    <scope>NUCLEOTIDE SEQUENCE [LARGE SCALE GENOMIC DNA]</scope>
</reference>
<comment type="caution">
    <text evidence="9">The sequence shown here is derived from an EMBL/GenBank/DDBJ whole genome shotgun (WGS) entry which is preliminary data.</text>
</comment>
<dbReference type="CDD" id="cd11364">
    <property type="entry name" value="RNase_PH_PNPase_2"/>
    <property type="match status" value="1"/>
</dbReference>
<dbReference type="InterPro" id="IPR012340">
    <property type="entry name" value="NA-bd_OB-fold"/>
</dbReference>
<dbReference type="GO" id="GO:0004654">
    <property type="term" value="F:polyribonucleotide nucleotidyltransferase activity"/>
    <property type="evidence" value="ECO:0007669"/>
    <property type="project" value="UniProtKB-EC"/>
</dbReference>
<dbReference type="Gene3D" id="3.30.1370.10">
    <property type="entry name" value="K Homology domain, type 1"/>
    <property type="match status" value="1"/>
</dbReference>
<keyword evidence="5 6" id="KW-0694">RNA-binding</keyword>
<gene>
    <name evidence="9" type="ORF">CO020_00025</name>
</gene>
<dbReference type="Gene3D" id="2.40.50.140">
    <property type="entry name" value="Nucleic acid-binding proteins"/>
    <property type="match status" value="1"/>
</dbReference>
<name>A0A2M8G1M7_9BACT</name>
<sequence length="369" mass="40270">METMEGISKRRFMLHYNFPPYSVGETGRLGGPGRREVGHGALAYKAISPLIPSKEDFPYTIRVVSEILSSNGSSSMATVCASSLALMDAGVPIKKPAAGIAMGLMSDEDGKYKVLTDIQGPEDHYGDMDFKAAGTREGVNAIQMDVKVHGVSLEILRETLEHAKKARIHILDFTDKVLSEPRGELSRLAPRVLMTQIDPARIGELVGPGGKMINGMIARTGVTSIDIEQDGRVFVSSMQPEAAEKAMAEIKSMMREFEIGEIVEGDVIKLLDFGAIVDLGGGRDGMIHVSELKNGFVENVTDILKLGDHVKTKVIKVENGKIGLSIKQLESLPEGQPREDRPPHFRERRPGFGDRPSSGRRPFGRGPRR</sequence>
<dbReference type="Pfam" id="PF00013">
    <property type="entry name" value="KH_1"/>
    <property type="match status" value="1"/>
</dbReference>
<feature type="region of interest" description="Disordered" evidence="7">
    <location>
        <begin position="329"/>
        <end position="369"/>
    </location>
</feature>
<dbReference type="InterPro" id="IPR004087">
    <property type="entry name" value="KH_dom"/>
</dbReference>
<dbReference type="GO" id="GO:0000175">
    <property type="term" value="F:3'-5'-RNA exonuclease activity"/>
    <property type="evidence" value="ECO:0007669"/>
    <property type="project" value="TreeGrafter"/>
</dbReference>
<dbReference type="InterPro" id="IPR001247">
    <property type="entry name" value="ExoRNase_PH_dom1"/>
</dbReference>
<evidence type="ECO:0000256" key="5">
    <source>
        <dbReference type="ARBA" id="ARBA00022884"/>
    </source>
</evidence>
<dbReference type="Proteomes" id="UP000229674">
    <property type="component" value="Unassembled WGS sequence"/>
</dbReference>
<dbReference type="PROSITE" id="PS50126">
    <property type="entry name" value="S1"/>
    <property type="match status" value="1"/>
</dbReference>
<dbReference type="GO" id="GO:0006402">
    <property type="term" value="P:mRNA catabolic process"/>
    <property type="evidence" value="ECO:0007669"/>
    <property type="project" value="InterPro"/>
</dbReference>
<dbReference type="AlphaFoldDB" id="A0A2M8G1M7"/>
<dbReference type="InterPro" id="IPR004088">
    <property type="entry name" value="KH_dom_type_1"/>
</dbReference>
<dbReference type="SUPFAM" id="SSF54791">
    <property type="entry name" value="Eukaryotic type KH-domain (KH-domain type I)"/>
    <property type="match status" value="1"/>
</dbReference>
<dbReference type="NCBIfam" id="NF008805">
    <property type="entry name" value="PRK11824.1"/>
    <property type="match status" value="1"/>
</dbReference>
<dbReference type="SUPFAM" id="SSF50249">
    <property type="entry name" value="Nucleic acid-binding proteins"/>
    <property type="match status" value="1"/>
</dbReference>
<dbReference type="EC" id="2.7.7.8" evidence="2"/>
<dbReference type="PANTHER" id="PTHR11252">
    <property type="entry name" value="POLYRIBONUCLEOTIDE NUCLEOTIDYLTRANSFERASE"/>
    <property type="match status" value="1"/>
</dbReference>
<dbReference type="Pfam" id="PF01138">
    <property type="entry name" value="RNase_PH"/>
    <property type="match status" value="1"/>
</dbReference>
<evidence type="ECO:0000256" key="6">
    <source>
        <dbReference type="PROSITE-ProRule" id="PRU00117"/>
    </source>
</evidence>
<evidence type="ECO:0000259" key="8">
    <source>
        <dbReference type="PROSITE" id="PS50126"/>
    </source>
</evidence>
<dbReference type="InterPro" id="IPR036612">
    <property type="entry name" value="KH_dom_type_1_sf"/>
</dbReference>
<dbReference type="InterPro" id="IPR003029">
    <property type="entry name" value="S1_domain"/>
</dbReference>
<evidence type="ECO:0000256" key="2">
    <source>
        <dbReference type="ARBA" id="ARBA00012416"/>
    </source>
</evidence>
<keyword evidence="4" id="KW-0548">Nucleotidyltransferase</keyword>
<evidence type="ECO:0000256" key="3">
    <source>
        <dbReference type="ARBA" id="ARBA00022679"/>
    </source>
</evidence>
<dbReference type="SMART" id="SM00322">
    <property type="entry name" value="KH"/>
    <property type="match status" value="1"/>
</dbReference>
<feature type="domain" description="S1 motif" evidence="8">
    <location>
        <begin position="260"/>
        <end position="327"/>
    </location>
</feature>
<protein>
    <recommendedName>
        <fullName evidence="2">polyribonucleotide nucleotidyltransferase</fullName>
        <ecNumber evidence="2">2.7.7.8</ecNumber>
    </recommendedName>
</protein>
<feature type="compositionally biased region" description="Basic and acidic residues" evidence="7">
    <location>
        <begin position="336"/>
        <end position="352"/>
    </location>
</feature>
<evidence type="ECO:0000256" key="1">
    <source>
        <dbReference type="ARBA" id="ARBA00007404"/>
    </source>
</evidence>
<dbReference type="InterPro" id="IPR036345">
    <property type="entry name" value="ExoRNase_PH_dom2_sf"/>
</dbReference>
<evidence type="ECO:0000313" key="9">
    <source>
        <dbReference type="EMBL" id="PJC65554.1"/>
    </source>
</evidence>
<evidence type="ECO:0000313" key="10">
    <source>
        <dbReference type="Proteomes" id="UP000229674"/>
    </source>
</evidence>